<dbReference type="AlphaFoldDB" id="A0A5B0LQS5"/>
<accession>A0A5B0LQS5</accession>
<keyword evidence="3" id="KW-1185">Reference proteome</keyword>
<organism evidence="2 3">
    <name type="scientific">Puccinia graminis f. sp. tritici</name>
    <dbReference type="NCBI Taxonomy" id="56615"/>
    <lineage>
        <taxon>Eukaryota</taxon>
        <taxon>Fungi</taxon>
        <taxon>Dikarya</taxon>
        <taxon>Basidiomycota</taxon>
        <taxon>Pucciniomycotina</taxon>
        <taxon>Pucciniomycetes</taxon>
        <taxon>Pucciniales</taxon>
        <taxon>Pucciniaceae</taxon>
        <taxon>Puccinia</taxon>
    </lineage>
</organism>
<name>A0A5B0LQS5_PUCGR</name>
<dbReference type="Proteomes" id="UP000324748">
    <property type="component" value="Unassembled WGS sequence"/>
</dbReference>
<keyword evidence="1" id="KW-0732">Signal</keyword>
<reference evidence="2 3" key="1">
    <citation type="submission" date="2019-05" db="EMBL/GenBank/DDBJ databases">
        <title>Emergence of the Ug99 lineage of the wheat stem rust pathogen through somatic hybridization.</title>
        <authorList>
            <person name="Li F."/>
            <person name="Upadhyaya N.M."/>
            <person name="Sperschneider J."/>
            <person name="Matny O."/>
            <person name="Nguyen-Phuc H."/>
            <person name="Mago R."/>
            <person name="Raley C."/>
            <person name="Miller M.E."/>
            <person name="Silverstein K.A.T."/>
            <person name="Henningsen E."/>
            <person name="Hirsch C.D."/>
            <person name="Visser B."/>
            <person name="Pretorius Z.A."/>
            <person name="Steffenson B.J."/>
            <person name="Schwessinger B."/>
            <person name="Dodds P.N."/>
            <person name="Figueroa M."/>
        </authorList>
    </citation>
    <scope>NUCLEOTIDE SEQUENCE [LARGE SCALE GENOMIC DNA]</scope>
    <source>
        <strain evidence="2">21-0</strain>
    </source>
</reference>
<gene>
    <name evidence="2" type="ORF">PGT21_001504</name>
</gene>
<protein>
    <submittedName>
        <fullName evidence="2">Uncharacterized protein</fullName>
    </submittedName>
</protein>
<evidence type="ECO:0000313" key="3">
    <source>
        <dbReference type="Proteomes" id="UP000324748"/>
    </source>
</evidence>
<feature type="chain" id="PRO_5022998025" evidence="1">
    <location>
        <begin position="28"/>
        <end position="171"/>
    </location>
</feature>
<dbReference type="EMBL" id="VSWC01000184">
    <property type="protein sequence ID" value="KAA1067337.1"/>
    <property type="molecule type" value="Genomic_DNA"/>
</dbReference>
<feature type="signal peptide" evidence="1">
    <location>
        <begin position="1"/>
        <end position="27"/>
    </location>
</feature>
<sequence>MKKFSCSPLWLTALIIAPILHLPSTACSTIPKASPVLGQPILSRRAVIVPPRFVIIPIFGPVSFTEIFNWGDNNRAHPETAKEVSLDLREILRLEEQSGQVSQTDHARVIIKARADLARFFEAHPELQAQAGDTFHDQVDALFRSRASADSEAADLDQVASRDWAHFTPSR</sequence>
<evidence type="ECO:0000313" key="2">
    <source>
        <dbReference type="EMBL" id="KAA1067337.1"/>
    </source>
</evidence>
<comment type="caution">
    <text evidence="2">The sequence shown here is derived from an EMBL/GenBank/DDBJ whole genome shotgun (WGS) entry which is preliminary data.</text>
</comment>
<evidence type="ECO:0000256" key="1">
    <source>
        <dbReference type="SAM" id="SignalP"/>
    </source>
</evidence>
<proteinExistence type="predicted"/>